<feature type="domain" description="Thioesterase" evidence="9">
    <location>
        <begin position="109"/>
        <end position="161"/>
    </location>
</feature>
<evidence type="ECO:0000256" key="2">
    <source>
        <dbReference type="ARBA" id="ARBA00022516"/>
    </source>
</evidence>
<keyword evidence="5" id="KW-0443">Lipid metabolism</keyword>
<dbReference type="CDD" id="cd03440">
    <property type="entry name" value="hot_dog"/>
    <property type="match status" value="1"/>
</dbReference>
<evidence type="ECO:0000256" key="5">
    <source>
        <dbReference type="ARBA" id="ARBA00023098"/>
    </source>
</evidence>
<evidence type="ECO:0000256" key="6">
    <source>
        <dbReference type="ARBA" id="ARBA00023125"/>
    </source>
</evidence>
<dbReference type="InterPro" id="IPR017275">
    <property type="entry name" value="Transcription_factor_FapR"/>
</dbReference>
<dbReference type="Pfam" id="PF03061">
    <property type="entry name" value="4HBT"/>
    <property type="match status" value="1"/>
</dbReference>
<reference evidence="10" key="1">
    <citation type="submission" date="2021-12" db="EMBL/GenBank/DDBJ databases">
        <title>Alicyclobacillaceae gen. nov., sp. nov., isolated from chalcocite enrichment system.</title>
        <authorList>
            <person name="Jiang Z."/>
        </authorList>
    </citation>
    <scope>NUCLEOTIDE SEQUENCE</scope>
    <source>
        <strain evidence="10">MYW30-H2</strain>
    </source>
</reference>
<evidence type="ECO:0000313" key="11">
    <source>
        <dbReference type="Proteomes" id="UP000830167"/>
    </source>
</evidence>
<keyword evidence="3" id="KW-0276">Fatty acid metabolism</keyword>
<keyword evidence="7" id="KW-0275">Fatty acid biosynthesis</keyword>
<sequence length="185" mass="20746">MLTDIVQNEPFLTDEELAERFQVSVQTVRLDRLALGIPEVRERIKAVAKMQRANVRTLDATEVIGEIIDLEFNTYGISILDVGTEHVFAKTKMMRGHHLFAQANSLAIALMDTDVAVTATADVRFLRPVLQGERLVCKAVVESGKRDRIQVRVITKAGDDVVFEGTFLVVRLRKWEEGTNHEVGS</sequence>
<dbReference type="Proteomes" id="UP000830167">
    <property type="component" value="Chromosome"/>
</dbReference>
<evidence type="ECO:0000256" key="3">
    <source>
        <dbReference type="ARBA" id="ARBA00022832"/>
    </source>
</evidence>
<evidence type="ECO:0000313" key="10">
    <source>
        <dbReference type="EMBL" id="UOF92880.1"/>
    </source>
</evidence>
<evidence type="ECO:0000256" key="7">
    <source>
        <dbReference type="ARBA" id="ARBA00023160"/>
    </source>
</evidence>
<dbReference type="SUPFAM" id="SSF54637">
    <property type="entry name" value="Thioesterase/thiol ester dehydrase-isomerase"/>
    <property type="match status" value="1"/>
</dbReference>
<dbReference type="InterPro" id="IPR036388">
    <property type="entry name" value="WH-like_DNA-bd_sf"/>
</dbReference>
<dbReference type="EMBL" id="CP089291">
    <property type="protein sequence ID" value="UOF92880.1"/>
    <property type="molecule type" value="Genomic_DNA"/>
</dbReference>
<dbReference type="Gene3D" id="1.10.10.10">
    <property type="entry name" value="Winged helix-like DNA-binding domain superfamily/Winged helix DNA-binding domain"/>
    <property type="match status" value="1"/>
</dbReference>
<dbReference type="Gene3D" id="3.10.129.10">
    <property type="entry name" value="Hotdog Thioesterase"/>
    <property type="match status" value="1"/>
</dbReference>
<dbReference type="InterPro" id="IPR006683">
    <property type="entry name" value="Thioestr_dom"/>
</dbReference>
<evidence type="ECO:0000256" key="8">
    <source>
        <dbReference type="ARBA" id="ARBA00023163"/>
    </source>
</evidence>
<accession>A0ABY4CY98</accession>
<keyword evidence="11" id="KW-1185">Reference proteome</keyword>
<evidence type="ECO:0000256" key="4">
    <source>
        <dbReference type="ARBA" id="ARBA00023015"/>
    </source>
</evidence>
<proteinExistence type="predicted"/>
<evidence type="ECO:0000259" key="9">
    <source>
        <dbReference type="Pfam" id="PF03061"/>
    </source>
</evidence>
<keyword evidence="4" id="KW-0805">Transcription regulation</keyword>
<gene>
    <name evidence="10" type="primary">fapR</name>
    <name evidence="10" type="ORF">LSG31_15035</name>
</gene>
<keyword evidence="8" id="KW-0804">Transcription</keyword>
<evidence type="ECO:0000256" key="1">
    <source>
        <dbReference type="ARBA" id="ARBA00022491"/>
    </source>
</evidence>
<name>A0ABY4CY98_9BACL</name>
<dbReference type="InterPro" id="IPR029069">
    <property type="entry name" value="HotDog_dom_sf"/>
</dbReference>
<dbReference type="NCBIfam" id="NF003359">
    <property type="entry name" value="PRK04424.1"/>
    <property type="match status" value="1"/>
</dbReference>
<keyword evidence="2" id="KW-0444">Lipid biosynthesis</keyword>
<protein>
    <submittedName>
        <fullName evidence="10">Transcription factor FapR</fullName>
    </submittedName>
</protein>
<dbReference type="PIRSF" id="PIRSF037733">
    <property type="entry name" value="Transcription_factor_FapR"/>
    <property type="match status" value="1"/>
</dbReference>
<keyword evidence="6" id="KW-0238">DNA-binding</keyword>
<organism evidence="10 11">
    <name type="scientific">Fodinisporobacter ferrooxydans</name>
    <dbReference type="NCBI Taxonomy" id="2901836"/>
    <lineage>
        <taxon>Bacteria</taxon>
        <taxon>Bacillati</taxon>
        <taxon>Bacillota</taxon>
        <taxon>Bacilli</taxon>
        <taxon>Bacillales</taxon>
        <taxon>Alicyclobacillaceae</taxon>
        <taxon>Fodinisporobacter</taxon>
    </lineage>
</organism>
<keyword evidence="1" id="KW-0678">Repressor</keyword>